<organism evidence="2 3">
    <name type="scientific">Neobacillus novalis</name>
    <dbReference type="NCBI Taxonomy" id="220687"/>
    <lineage>
        <taxon>Bacteria</taxon>
        <taxon>Bacillati</taxon>
        <taxon>Bacillota</taxon>
        <taxon>Bacilli</taxon>
        <taxon>Bacillales</taxon>
        <taxon>Bacillaceae</taxon>
        <taxon>Neobacillus</taxon>
    </lineage>
</organism>
<proteinExistence type="predicted"/>
<keyword evidence="3" id="KW-1185">Reference proteome</keyword>
<dbReference type="InterPro" id="IPR002156">
    <property type="entry name" value="RNaseH_domain"/>
</dbReference>
<dbReference type="AlphaFoldDB" id="A0AA95SAD1"/>
<dbReference type="GO" id="GO:0004523">
    <property type="term" value="F:RNA-DNA hybrid ribonuclease activity"/>
    <property type="evidence" value="ECO:0007669"/>
    <property type="project" value="InterPro"/>
</dbReference>
<protein>
    <submittedName>
        <fullName evidence="2">Reverse transcriptase-like protein</fullName>
    </submittedName>
</protein>
<evidence type="ECO:0000259" key="1">
    <source>
        <dbReference type="Pfam" id="PF13456"/>
    </source>
</evidence>
<accession>A0AA95SAD1</accession>
<dbReference type="SUPFAM" id="SSF53098">
    <property type="entry name" value="Ribonuclease H-like"/>
    <property type="match status" value="1"/>
</dbReference>
<dbReference type="Proteomes" id="UP001178288">
    <property type="component" value="Chromosome"/>
</dbReference>
<name>A0AA95SAD1_9BACI</name>
<sequence>MIDIKTKQKSPAALLLRGELIGKLKVSKAQMNAYLKDGMPHYLIGNEYRFLENEVVKWLESYQPPQQRLESEFRDNKGRTLKEYVTQKVVLATLRITKETLQGLRKRGMPFERVGEKEFFHIQDILDYFRKGSLTPATGPAKEKCLTPLGNNVPIDVPIIIVDGSYNFNNQTAGSGLILIENRETAMGVSNVRKITTTKPHVSELLALLDALKIMKKEKFNKAIIVTDQKSWSNGITIDVNSYEGPVKTYLLELNQLWTELKGKIVVKYVGEMNNGKKNLLYQKAHSLSREYEKEVFKEIEFL</sequence>
<keyword evidence="2" id="KW-0808">Transferase</keyword>
<dbReference type="KEGG" id="nnv:QNH39_24050"/>
<gene>
    <name evidence="2" type="ORF">QNH39_24050</name>
</gene>
<feature type="domain" description="RNase H type-1" evidence="1">
    <location>
        <begin position="162"/>
        <end position="258"/>
    </location>
</feature>
<evidence type="ECO:0000313" key="2">
    <source>
        <dbReference type="EMBL" id="WHY85647.1"/>
    </source>
</evidence>
<keyword evidence="2" id="KW-0695">RNA-directed DNA polymerase</keyword>
<evidence type="ECO:0000313" key="3">
    <source>
        <dbReference type="Proteomes" id="UP001178288"/>
    </source>
</evidence>
<dbReference type="GO" id="GO:0003676">
    <property type="term" value="F:nucleic acid binding"/>
    <property type="evidence" value="ECO:0007669"/>
    <property type="project" value="InterPro"/>
</dbReference>
<dbReference type="RefSeq" id="WP_066092437.1">
    <property type="nucleotide sequence ID" value="NZ_CP126114.1"/>
</dbReference>
<dbReference type="Pfam" id="PF13456">
    <property type="entry name" value="RVT_3"/>
    <property type="match status" value="1"/>
</dbReference>
<dbReference type="InterPro" id="IPR012337">
    <property type="entry name" value="RNaseH-like_sf"/>
</dbReference>
<dbReference type="GO" id="GO:0003964">
    <property type="term" value="F:RNA-directed DNA polymerase activity"/>
    <property type="evidence" value="ECO:0007669"/>
    <property type="project" value="UniProtKB-KW"/>
</dbReference>
<dbReference type="InterPro" id="IPR036397">
    <property type="entry name" value="RNaseH_sf"/>
</dbReference>
<keyword evidence="2" id="KW-0548">Nucleotidyltransferase</keyword>
<dbReference type="Gene3D" id="3.30.420.10">
    <property type="entry name" value="Ribonuclease H-like superfamily/Ribonuclease H"/>
    <property type="match status" value="1"/>
</dbReference>
<dbReference type="EMBL" id="CP126114">
    <property type="protein sequence ID" value="WHY85647.1"/>
    <property type="molecule type" value="Genomic_DNA"/>
</dbReference>
<reference evidence="2" key="1">
    <citation type="submission" date="2023-05" db="EMBL/GenBank/DDBJ databases">
        <title>Comparative genomics of Bacillaceae isolates and their secondary metabolite potential.</title>
        <authorList>
            <person name="Song L."/>
            <person name="Nielsen L.J."/>
            <person name="Mohite O."/>
            <person name="Xu X."/>
            <person name="Weber T."/>
            <person name="Kovacs A.T."/>
        </authorList>
    </citation>
    <scope>NUCLEOTIDE SEQUENCE</scope>
    <source>
        <strain evidence="2">XLM17</strain>
    </source>
</reference>